<name>W1XVN8_9ZZZZ</name>
<accession>W1XVN8</accession>
<dbReference type="Pfam" id="PF06898">
    <property type="entry name" value="YqfD"/>
    <property type="match status" value="1"/>
</dbReference>
<gene>
    <name evidence="1" type="ORF">Q604_UNBC11163G0001</name>
</gene>
<dbReference type="EMBL" id="AZMM01011163">
    <property type="protein sequence ID" value="ETJ34413.1"/>
    <property type="molecule type" value="Genomic_DNA"/>
</dbReference>
<comment type="caution">
    <text evidence="1">The sequence shown here is derived from an EMBL/GenBank/DDBJ whole genome shotgun (WGS) entry which is preliminary data.</text>
</comment>
<dbReference type="InterPro" id="IPR010690">
    <property type="entry name" value="YqfD"/>
</dbReference>
<dbReference type="AlphaFoldDB" id="W1XVN8"/>
<evidence type="ECO:0000313" key="1">
    <source>
        <dbReference type="EMBL" id="ETJ34413.1"/>
    </source>
</evidence>
<organism evidence="1">
    <name type="scientific">human gut metagenome</name>
    <dbReference type="NCBI Taxonomy" id="408170"/>
    <lineage>
        <taxon>unclassified sequences</taxon>
        <taxon>metagenomes</taxon>
        <taxon>organismal metagenomes</taxon>
    </lineage>
</organism>
<sequence>VGVFIFFGIIYGLSNYIWSIDIETKENLTPFEVRRQLDSIGIKPGLKKTDINVYEIERKMQTINNQIMWIRTR</sequence>
<feature type="non-terminal residue" evidence="1">
    <location>
        <position position="73"/>
    </location>
</feature>
<reference evidence="1" key="1">
    <citation type="submission" date="2013-12" db="EMBL/GenBank/DDBJ databases">
        <title>A Varibaculum cambriense genome reconstructed from a premature infant gut community with otherwise low bacterial novelty that shifts toward anaerobic metabolism during the third week of life.</title>
        <authorList>
            <person name="Brown C.T."/>
            <person name="Sharon I."/>
            <person name="Thomas B.C."/>
            <person name="Castelle C.J."/>
            <person name="Morowitz M.J."/>
            <person name="Banfield J.F."/>
        </authorList>
    </citation>
    <scope>NUCLEOTIDE SEQUENCE</scope>
</reference>
<protein>
    <submittedName>
        <fullName evidence="1">Sporulation protein YqfD</fullName>
    </submittedName>
</protein>
<feature type="non-terminal residue" evidence="1">
    <location>
        <position position="1"/>
    </location>
</feature>
<proteinExistence type="predicted"/>